<comment type="caution">
    <text evidence="9">The sequence shown here is derived from an EMBL/GenBank/DDBJ whole genome shotgun (WGS) entry which is preliminary data.</text>
</comment>
<dbReference type="SMART" id="SM00388">
    <property type="entry name" value="HisKA"/>
    <property type="match status" value="1"/>
</dbReference>
<dbReference type="Proteomes" id="UP000280792">
    <property type="component" value="Unassembled WGS sequence"/>
</dbReference>
<comment type="catalytic activity">
    <reaction evidence="1">
        <text>ATP + protein L-histidine = ADP + protein N-phospho-L-histidine.</text>
        <dbReference type="EC" id="2.7.13.3"/>
    </reaction>
</comment>
<dbReference type="InterPro" id="IPR036097">
    <property type="entry name" value="HisK_dim/P_sf"/>
</dbReference>
<dbReference type="SUPFAM" id="SSF52172">
    <property type="entry name" value="CheY-like"/>
    <property type="match status" value="2"/>
</dbReference>
<feature type="modified residue" description="4-aspartylphosphate" evidence="5">
    <location>
        <position position="709"/>
    </location>
</feature>
<dbReference type="EMBL" id="QWEZ01000002">
    <property type="protein sequence ID" value="RRJ82299.1"/>
    <property type="molecule type" value="Genomic_DNA"/>
</dbReference>
<evidence type="ECO:0000313" key="9">
    <source>
        <dbReference type="EMBL" id="RRJ82299.1"/>
    </source>
</evidence>
<keyword evidence="3 5" id="KW-0597">Phosphoprotein</keyword>
<dbReference type="Pfam" id="PF00512">
    <property type="entry name" value="HisKA"/>
    <property type="match status" value="1"/>
</dbReference>
<feature type="domain" description="Response regulatory" evidence="8">
    <location>
        <begin position="792"/>
        <end position="911"/>
    </location>
</feature>
<keyword evidence="10" id="KW-1185">Reference proteome</keyword>
<sequence>MRTLHGPMASCLLWLLVLIAPSVFAMVEVPTGSYHINLTRSLDTYLDDSGNLSLEELRSDYYVNRFSPSRLEYLQLGSTDATVWIRIRLNSTQATLTPYLMVTPPDIGELELFQRNQQGWTSTLTGANHPYPTRPIDTRDFIFPLAASDVPQEIYLRLRSARPLNISVHLASADQLIGHEHSAHWFSGVLFGLFLATLIYNLIAWSGFRDRSFIYLSLFMLCGLLFQASWQGLLAELLPQWPRLQSYTYTLSILAGTALGSQLIRRFFSTHETQPLIDQSLRLLVIIPLLASLLVPFLGDRFPVGAALLMGTLSSTLIFASTLYYIRKNFPCAIDLFVAQTPFALAALLNFLAALSLVRIDPQVLEWAIISIASLTMIGESWAFTKHHRRLRRQKTQAVVQDRIRTTSAIAKSELLSKISHSLRGPMNGILGMSELLLESSLTPKQKDYVSTIHNSGNDLLNLLNEVQDISKLETGKMILSDVRFELHPLIDSCLDLYKVTAEQRGIELISYVQLGIPETLNGDPVRLKHVLLAMLAQSFRTIEQGEVLLSVTLVSSSETPRILFTVKDSSNSISEAERSFLLNTRIDTHNFLDSSNTQYSLGLLVSRHVINQMGGTLGIESTPGVGNRYWFTLPYLPIDEAASDTGSFNFSGIRALVVDDNDTCLKVLTQQCLALGMEVSPCLDGKEALALLRTKSHLNSPFDLVILDHNMPGMNGMELAAKIKEDPAFSELVIIMLTGISNTPSRIMSRNAGIQRILTKPVANYMLRTTLAEELQNHLPAKPGGEPGSETLLVVTQNSALGQEVQQLARQRQIETSIAISASQALDTLRSGDYRLVLIDCSSRVHDGFEVAQRIRRWQEAQGLSAVPLVAMSEQSNPDFDQQLRLVQINGLLPLPLTSAQLDKQLDHWLS</sequence>
<accession>A0A3P3VKK6</accession>
<name>A0A3P3VKK6_9GAMM</name>
<dbReference type="Pfam" id="PF07695">
    <property type="entry name" value="7TMR-DISM_7TM"/>
    <property type="match status" value="1"/>
</dbReference>
<reference evidence="9 10" key="1">
    <citation type="submission" date="2018-08" db="EMBL/GenBank/DDBJ databases">
        <authorList>
            <person name="Khan S.A."/>
        </authorList>
    </citation>
    <scope>NUCLEOTIDE SEQUENCE [LARGE SCALE GENOMIC DNA]</scope>
    <source>
        <strain evidence="9 10">GTF-13</strain>
    </source>
</reference>
<dbReference type="SMART" id="SM00448">
    <property type="entry name" value="REC"/>
    <property type="match status" value="2"/>
</dbReference>
<dbReference type="Gene3D" id="3.40.50.2300">
    <property type="match status" value="2"/>
</dbReference>
<dbReference type="AlphaFoldDB" id="A0A3P3VKK6"/>
<keyword evidence="4" id="KW-0902">Two-component regulatory system</keyword>
<dbReference type="SMART" id="SM00387">
    <property type="entry name" value="HATPase_c"/>
    <property type="match status" value="1"/>
</dbReference>
<dbReference type="Pfam" id="PF00072">
    <property type="entry name" value="Response_reg"/>
    <property type="match status" value="1"/>
</dbReference>
<dbReference type="Pfam" id="PF02518">
    <property type="entry name" value="HATPase_c"/>
    <property type="match status" value="1"/>
</dbReference>
<evidence type="ECO:0000259" key="8">
    <source>
        <dbReference type="PROSITE" id="PS50110"/>
    </source>
</evidence>
<feature type="transmembrane region" description="Helical" evidence="6">
    <location>
        <begin position="304"/>
        <end position="326"/>
    </location>
</feature>
<evidence type="ECO:0000256" key="5">
    <source>
        <dbReference type="PROSITE-ProRule" id="PRU00169"/>
    </source>
</evidence>
<dbReference type="CDD" id="cd00082">
    <property type="entry name" value="HisKA"/>
    <property type="match status" value="1"/>
</dbReference>
<evidence type="ECO:0000256" key="3">
    <source>
        <dbReference type="ARBA" id="ARBA00022553"/>
    </source>
</evidence>
<gene>
    <name evidence="9" type="ORF">D0544_10450</name>
</gene>
<dbReference type="InterPro" id="IPR001789">
    <property type="entry name" value="Sig_transdc_resp-reg_receiver"/>
</dbReference>
<dbReference type="SUPFAM" id="SSF47384">
    <property type="entry name" value="Homodimeric domain of signal transducing histidine kinase"/>
    <property type="match status" value="1"/>
</dbReference>
<dbReference type="EC" id="2.7.13.3" evidence="2"/>
<evidence type="ECO:0000256" key="2">
    <source>
        <dbReference type="ARBA" id="ARBA00012438"/>
    </source>
</evidence>
<dbReference type="Pfam" id="PF07696">
    <property type="entry name" value="7TMR-DISMED2"/>
    <property type="match status" value="1"/>
</dbReference>
<feature type="domain" description="Histidine kinase" evidence="7">
    <location>
        <begin position="418"/>
        <end position="638"/>
    </location>
</feature>
<proteinExistence type="predicted"/>
<dbReference type="PROSITE" id="PS50109">
    <property type="entry name" value="HIS_KIN"/>
    <property type="match status" value="1"/>
</dbReference>
<feature type="transmembrane region" description="Helical" evidence="6">
    <location>
        <begin position="185"/>
        <end position="206"/>
    </location>
</feature>
<dbReference type="InterPro" id="IPR003594">
    <property type="entry name" value="HATPase_dom"/>
</dbReference>
<dbReference type="InterPro" id="IPR005467">
    <property type="entry name" value="His_kinase_dom"/>
</dbReference>
<dbReference type="Gene3D" id="3.30.565.10">
    <property type="entry name" value="Histidine kinase-like ATPase, C-terminal domain"/>
    <property type="match status" value="1"/>
</dbReference>
<dbReference type="InterPro" id="IPR036890">
    <property type="entry name" value="HATPase_C_sf"/>
</dbReference>
<dbReference type="PANTHER" id="PTHR45339:SF1">
    <property type="entry name" value="HYBRID SIGNAL TRANSDUCTION HISTIDINE KINASE J"/>
    <property type="match status" value="1"/>
</dbReference>
<dbReference type="InterPro" id="IPR003661">
    <property type="entry name" value="HisK_dim/P_dom"/>
</dbReference>
<feature type="transmembrane region" description="Helical" evidence="6">
    <location>
        <begin position="333"/>
        <end position="358"/>
    </location>
</feature>
<dbReference type="InterPro" id="IPR011622">
    <property type="entry name" value="7TMR_DISM_rcpt_extracell_dom2"/>
</dbReference>
<evidence type="ECO:0000256" key="6">
    <source>
        <dbReference type="SAM" id="Phobius"/>
    </source>
</evidence>
<feature type="transmembrane region" description="Helical" evidence="6">
    <location>
        <begin position="364"/>
        <end position="385"/>
    </location>
</feature>
<evidence type="ECO:0000256" key="4">
    <source>
        <dbReference type="ARBA" id="ARBA00023012"/>
    </source>
</evidence>
<organism evidence="9 10">
    <name type="scientific">Aestuariirhabdus litorea</name>
    <dbReference type="NCBI Taxonomy" id="2528527"/>
    <lineage>
        <taxon>Bacteria</taxon>
        <taxon>Pseudomonadati</taxon>
        <taxon>Pseudomonadota</taxon>
        <taxon>Gammaproteobacteria</taxon>
        <taxon>Oceanospirillales</taxon>
        <taxon>Aestuariirhabdaceae</taxon>
        <taxon>Aestuariirhabdus</taxon>
    </lineage>
</organism>
<dbReference type="GO" id="GO:0000155">
    <property type="term" value="F:phosphorelay sensor kinase activity"/>
    <property type="evidence" value="ECO:0007669"/>
    <property type="project" value="InterPro"/>
</dbReference>
<dbReference type="Gene3D" id="1.10.287.130">
    <property type="match status" value="1"/>
</dbReference>
<reference evidence="9 10" key="2">
    <citation type="submission" date="2018-12" db="EMBL/GenBank/DDBJ databases">
        <title>Simiduia agarivorans gen. nov., sp. nov., a marine, agarolytic bacterium isolated from shallow coastal water from Keelung, Taiwan.</title>
        <authorList>
            <person name="Shieh W.Y."/>
        </authorList>
    </citation>
    <scope>NUCLEOTIDE SEQUENCE [LARGE SCALE GENOMIC DNA]</scope>
    <source>
        <strain evidence="9 10">GTF-13</strain>
    </source>
</reference>
<keyword evidence="6" id="KW-0812">Transmembrane</keyword>
<feature type="modified residue" description="4-aspartylphosphate" evidence="5">
    <location>
        <position position="841"/>
    </location>
</feature>
<dbReference type="CDD" id="cd17546">
    <property type="entry name" value="REC_hyHK_CKI1_RcsC-like"/>
    <property type="match status" value="1"/>
</dbReference>
<evidence type="ECO:0000313" key="10">
    <source>
        <dbReference type="Proteomes" id="UP000280792"/>
    </source>
</evidence>
<feature type="transmembrane region" description="Helical" evidence="6">
    <location>
        <begin position="213"/>
        <end position="234"/>
    </location>
</feature>
<evidence type="ECO:0000259" key="7">
    <source>
        <dbReference type="PROSITE" id="PS50109"/>
    </source>
</evidence>
<keyword evidence="6" id="KW-1133">Transmembrane helix</keyword>
<dbReference type="PANTHER" id="PTHR45339">
    <property type="entry name" value="HYBRID SIGNAL TRANSDUCTION HISTIDINE KINASE J"/>
    <property type="match status" value="1"/>
</dbReference>
<dbReference type="InterPro" id="IPR011623">
    <property type="entry name" value="7TMR_DISM_rcpt_extracell_dom1"/>
</dbReference>
<dbReference type="InterPro" id="IPR011006">
    <property type="entry name" value="CheY-like_superfamily"/>
</dbReference>
<dbReference type="Gene3D" id="2.60.40.2380">
    <property type="match status" value="1"/>
</dbReference>
<dbReference type="PROSITE" id="PS50110">
    <property type="entry name" value="RESPONSE_REGULATORY"/>
    <property type="match status" value="2"/>
</dbReference>
<feature type="transmembrane region" description="Helical" evidence="6">
    <location>
        <begin position="280"/>
        <end position="298"/>
    </location>
</feature>
<evidence type="ECO:0000256" key="1">
    <source>
        <dbReference type="ARBA" id="ARBA00000085"/>
    </source>
</evidence>
<protein>
    <recommendedName>
        <fullName evidence="2">histidine kinase</fullName>
        <ecNumber evidence="2">2.7.13.3</ecNumber>
    </recommendedName>
</protein>
<dbReference type="SUPFAM" id="SSF55874">
    <property type="entry name" value="ATPase domain of HSP90 chaperone/DNA topoisomerase II/histidine kinase"/>
    <property type="match status" value="1"/>
</dbReference>
<keyword evidence="6" id="KW-0472">Membrane</keyword>
<feature type="domain" description="Response regulatory" evidence="8">
    <location>
        <begin position="655"/>
        <end position="776"/>
    </location>
</feature>